<keyword evidence="2" id="KW-0732">Signal</keyword>
<protein>
    <submittedName>
        <fullName evidence="3">Uncharacterized protein</fullName>
    </submittedName>
</protein>
<dbReference type="InterPro" id="IPR045219">
    <property type="entry name" value="PKAT"/>
</dbReference>
<sequence>MSSVNHRTVSLCHHMSVLLVLMGSLVTVHVTDSMHGLTPILNNSGPAVVGSNMTFHAVLYGCNDTSVNLSQFTYFWSSTARMMTSKLSTRGGCSSQISQYFGSDVPGLYTMSVTVQDGTDWPLEWVDLCIKGLPTGLATTVFNLTGELNGDLMLKHTNHSPHVHLTHTPVSFGVDVTDQITDATFTYTWRVNGTEMTTSTPRYNYTFHKAGWHTVAVLVNMSTVSMQRVNTTRYGVFQKDIQLKDAVSELYYMGARTFPVGNFLQANISWTGSAPFHLSWSLRGAGGYIHHSPTIIVLRHIASLDVPLRVVGDYNLTIDVVNDWSKSSRQEKITVFKPDPGTSVSLVLLCIAIGIAVVTATGISYRRDRQLSQRHLEVADFSFHSHSTPSASLGHCVAALRLKWRHLWISHASRNIPMDSYDRL</sequence>
<feature type="chain" id="PRO_5041941140" evidence="2">
    <location>
        <begin position="34"/>
        <end position="424"/>
    </location>
</feature>
<accession>A0AAD9NPH4</accession>
<keyword evidence="4" id="KW-1185">Reference proteome</keyword>
<keyword evidence="1" id="KW-0812">Transmembrane</keyword>
<dbReference type="PANTHER" id="PTHR11861">
    <property type="entry name" value="MELANOCYTE PROTEIN PMEL 17-RELATED"/>
    <property type="match status" value="1"/>
</dbReference>
<dbReference type="EMBL" id="JAODUO010000789">
    <property type="protein sequence ID" value="KAK2174609.1"/>
    <property type="molecule type" value="Genomic_DNA"/>
</dbReference>
<dbReference type="AlphaFoldDB" id="A0AAD9NPH4"/>
<reference evidence="3" key="1">
    <citation type="journal article" date="2023" name="Mol. Biol. Evol.">
        <title>Third-Generation Sequencing Reveals the Adaptive Role of the Epigenome in Three Deep-Sea Polychaetes.</title>
        <authorList>
            <person name="Perez M."/>
            <person name="Aroh O."/>
            <person name="Sun Y."/>
            <person name="Lan Y."/>
            <person name="Juniper S.K."/>
            <person name="Young C.R."/>
            <person name="Angers B."/>
            <person name="Qian P.Y."/>
        </authorList>
    </citation>
    <scope>NUCLEOTIDE SEQUENCE</scope>
    <source>
        <strain evidence="3">R07B-5</strain>
    </source>
</reference>
<evidence type="ECO:0000313" key="4">
    <source>
        <dbReference type="Proteomes" id="UP001209878"/>
    </source>
</evidence>
<gene>
    <name evidence="3" type="ORF">NP493_788g01027</name>
</gene>
<feature type="transmembrane region" description="Helical" evidence="1">
    <location>
        <begin position="344"/>
        <end position="365"/>
    </location>
</feature>
<evidence type="ECO:0000256" key="1">
    <source>
        <dbReference type="SAM" id="Phobius"/>
    </source>
</evidence>
<organism evidence="3 4">
    <name type="scientific">Ridgeia piscesae</name>
    <name type="common">Tubeworm</name>
    <dbReference type="NCBI Taxonomy" id="27915"/>
    <lineage>
        <taxon>Eukaryota</taxon>
        <taxon>Metazoa</taxon>
        <taxon>Spiralia</taxon>
        <taxon>Lophotrochozoa</taxon>
        <taxon>Annelida</taxon>
        <taxon>Polychaeta</taxon>
        <taxon>Sedentaria</taxon>
        <taxon>Canalipalpata</taxon>
        <taxon>Sabellida</taxon>
        <taxon>Siboglinidae</taxon>
        <taxon>Ridgeia</taxon>
    </lineage>
</organism>
<dbReference type="Proteomes" id="UP001209878">
    <property type="component" value="Unassembled WGS sequence"/>
</dbReference>
<feature type="signal peptide" evidence="2">
    <location>
        <begin position="1"/>
        <end position="33"/>
    </location>
</feature>
<keyword evidence="1" id="KW-1133">Transmembrane helix</keyword>
<dbReference type="GO" id="GO:0005886">
    <property type="term" value="C:plasma membrane"/>
    <property type="evidence" value="ECO:0007669"/>
    <property type="project" value="TreeGrafter"/>
</dbReference>
<evidence type="ECO:0000313" key="3">
    <source>
        <dbReference type="EMBL" id="KAK2174609.1"/>
    </source>
</evidence>
<proteinExistence type="predicted"/>
<dbReference type="PANTHER" id="PTHR11861:SF8">
    <property type="entry name" value="PKD DOMAIN-CONTAINING PROTEIN"/>
    <property type="match status" value="1"/>
</dbReference>
<keyword evidence="1" id="KW-0472">Membrane</keyword>
<evidence type="ECO:0000256" key="2">
    <source>
        <dbReference type="SAM" id="SignalP"/>
    </source>
</evidence>
<comment type="caution">
    <text evidence="3">The sequence shown here is derived from an EMBL/GenBank/DDBJ whole genome shotgun (WGS) entry which is preliminary data.</text>
</comment>
<name>A0AAD9NPH4_RIDPI</name>